<keyword evidence="2" id="KW-1185">Reference proteome</keyword>
<reference evidence="1 2" key="1">
    <citation type="submission" date="2019-12" db="EMBL/GenBank/DDBJ databases">
        <authorList>
            <person name="Alioto T."/>
            <person name="Alioto T."/>
            <person name="Gomez Garrido J."/>
        </authorList>
    </citation>
    <scope>NUCLEOTIDE SEQUENCE [LARGE SCALE GENOMIC DNA]</scope>
</reference>
<sequence length="129" mass="14909">EGKHFVREPRSSFELNRAPIKVYKTNQYHEQVIELKGDKVGKPSSRLYVGDGDQSKLETTWDQLGNTKELDQIFFKLCDHNSQFPWDHTAPDRDSRGHVSASHATACNYALRSHNSSPRQISFLFRVEF</sequence>
<feature type="non-terminal residue" evidence="1">
    <location>
        <position position="1"/>
    </location>
</feature>
<dbReference type="Proteomes" id="UP000594638">
    <property type="component" value="Unassembled WGS sequence"/>
</dbReference>
<accession>A0A8S0R6J1</accession>
<dbReference type="AlphaFoldDB" id="A0A8S0R6J1"/>
<organism evidence="1 2">
    <name type="scientific">Olea europaea subsp. europaea</name>
    <dbReference type="NCBI Taxonomy" id="158383"/>
    <lineage>
        <taxon>Eukaryota</taxon>
        <taxon>Viridiplantae</taxon>
        <taxon>Streptophyta</taxon>
        <taxon>Embryophyta</taxon>
        <taxon>Tracheophyta</taxon>
        <taxon>Spermatophyta</taxon>
        <taxon>Magnoliopsida</taxon>
        <taxon>eudicotyledons</taxon>
        <taxon>Gunneridae</taxon>
        <taxon>Pentapetalae</taxon>
        <taxon>asterids</taxon>
        <taxon>lamiids</taxon>
        <taxon>Lamiales</taxon>
        <taxon>Oleaceae</taxon>
        <taxon>Oleeae</taxon>
        <taxon>Olea</taxon>
    </lineage>
</organism>
<dbReference type="Gramene" id="OE9A108111T1">
    <property type="protein sequence ID" value="OE9A108111C1"/>
    <property type="gene ID" value="OE9A108111"/>
</dbReference>
<proteinExistence type="predicted"/>
<protein>
    <submittedName>
        <fullName evidence="1">Uncharacterized protein</fullName>
    </submittedName>
</protein>
<gene>
    <name evidence="1" type="ORF">OLEA9_A108111</name>
</gene>
<evidence type="ECO:0000313" key="1">
    <source>
        <dbReference type="EMBL" id="CAA2974156.1"/>
    </source>
</evidence>
<comment type="caution">
    <text evidence="1">The sequence shown here is derived from an EMBL/GenBank/DDBJ whole genome shotgun (WGS) entry which is preliminary data.</text>
</comment>
<name>A0A8S0R6J1_OLEEU</name>
<dbReference type="EMBL" id="CACTIH010002148">
    <property type="protein sequence ID" value="CAA2974156.1"/>
    <property type="molecule type" value="Genomic_DNA"/>
</dbReference>
<evidence type="ECO:0000313" key="2">
    <source>
        <dbReference type="Proteomes" id="UP000594638"/>
    </source>
</evidence>